<dbReference type="NCBIfam" id="TIGR01611">
    <property type="entry name" value="tail_tube"/>
    <property type="match status" value="1"/>
</dbReference>
<dbReference type="PROSITE" id="PS01191">
    <property type="entry name" value="RIBOSOMAL_S3AE"/>
    <property type="match status" value="1"/>
</dbReference>
<evidence type="ECO:0000313" key="2">
    <source>
        <dbReference type="Proteomes" id="UP000231019"/>
    </source>
</evidence>
<dbReference type="Pfam" id="PF04985">
    <property type="entry name" value="Phage_tube"/>
    <property type="match status" value="1"/>
</dbReference>
<protein>
    <submittedName>
        <fullName evidence="1">Phage major tail tube protein</fullName>
    </submittedName>
</protein>
<gene>
    <name evidence="1" type="ORF">COW36_09020</name>
</gene>
<accession>A0A2M7G5L5</accession>
<dbReference type="InterPro" id="IPR018281">
    <property type="entry name" value="Ribosomal_eS1_CS"/>
</dbReference>
<dbReference type="GO" id="GO:0006412">
    <property type="term" value="P:translation"/>
    <property type="evidence" value="ECO:0007669"/>
    <property type="project" value="InterPro"/>
</dbReference>
<dbReference type="Proteomes" id="UP000231019">
    <property type="component" value="Unassembled WGS sequence"/>
</dbReference>
<dbReference type="GO" id="GO:0003735">
    <property type="term" value="F:structural constituent of ribosome"/>
    <property type="evidence" value="ECO:0007669"/>
    <property type="project" value="InterPro"/>
</dbReference>
<dbReference type="InterPro" id="IPR006498">
    <property type="entry name" value="Tail_tube"/>
</dbReference>
<dbReference type="GO" id="GO:0005840">
    <property type="term" value="C:ribosome"/>
    <property type="evidence" value="ECO:0007669"/>
    <property type="project" value="InterPro"/>
</dbReference>
<dbReference type="AlphaFoldDB" id="A0A2M7G5L5"/>
<sequence length="173" mass="19266">MAKIEINRLVNANCFFDGNNLLGRVEEITLPEIKMKMAEHKALGMVGSIEAFSGFEKLEGKIKWSSLYPDVMKKTANPFKAAQVQVRGSLESWTGQGRTAQAKVVITLTLTFKKFPGGNFKPQDNVEMETDYACTYMKQTVNGEDIVEIDVLENIYKVGGVDMLTQYRSNIGG</sequence>
<organism evidence="1 2">
    <name type="scientific">bacterium (Candidatus Blackallbacteria) CG17_big_fil_post_rev_8_21_14_2_50_48_46</name>
    <dbReference type="NCBI Taxonomy" id="2014261"/>
    <lineage>
        <taxon>Bacteria</taxon>
        <taxon>Candidatus Blackallbacteria</taxon>
    </lineage>
</organism>
<dbReference type="EMBL" id="PFFQ01000024">
    <property type="protein sequence ID" value="PIW17310.1"/>
    <property type="molecule type" value="Genomic_DNA"/>
</dbReference>
<comment type="caution">
    <text evidence="1">The sequence shown here is derived from an EMBL/GenBank/DDBJ whole genome shotgun (WGS) entry which is preliminary data.</text>
</comment>
<reference evidence="1 2" key="1">
    <citation type="submission" date="2017-09" db="EMBL/GenBank/DDBJ databases">
        <title>Depth-based differentiation of microbial function through sediment-hosted aquifers and enrichment of novel symbionts in the deep terrestrial subsurface.</title>
        <authorList>
            <person name="Probst A.J."/>
            <person name="Ladd B."/>
            <person name="Jarett J.K."/>
            <person name="Geller-Mcgrath D.E."/>
            <person name="Sieber C.M."/>
            <person name="Emerson J.B."/>
            <person name="Anantharaman K."/>
            <person name="Thomas B.C."/>
            <person name="Malmstrom R."/>
            <person name="Stieglmeier M."/>
            <person name="Klingl A."/>
            <person name="Woyke T."/>
            <person name="Ryan C.M."/>
            <person name="Banfield J.F."/>
        </authorList>
    </citation>
    <scope>NUCLEOTIDE SEQUENCE [LARGE SCALE GENOMIC DNA]</scope>
    <source>
        <strain evidence="1">CG17_big_fil_post_rev_8_21_14_2_50_48_46</strain>
    </source>
</reference>
<proteinExistence type="predicted"/>
<evidence type="ECO:0000313" key="1">
    <source>
        <dbReference type="EMBL" id="PIW17310.1"/>
    </source>
</evidence>
<name>A0A2M7G5L5_9BACT</name>